<dbReference type="SUPFAM" id="SSF56024">
    <property type="entry name" value="Phospholipase D/nuclease"/>
    <property type="match status" value="1"/>
</dbReference>
<evidence type="ECO:0000259" key="1">
    <source>
        <dbReference type="Pfam" id="PF09565"/>
    </source>
</evidence>
<dbReference type="GO" id="GO:0016787">
    <property type="term" value="F:hydrolase activity"/>
    <property type="evidence" value="ECO:0007669"/>
    <property type="project" value="UniProtKB-KW"/>
</dbReference>
<dbReference type="RefSeq" id="WP_195579397.1">
    <property type="nucleotide sequence ID" value="NZ_DAIMAG010000001.1"/>
</dbReference>
<dbReference type="Gene3D" id="3.30.870.10">
    <property type="entry name" value="Endonuclease Chain A"/>
    <property type="match status" value="1"/>
</dbReference>
<evidence type="ECO:0000313" key="3">
    <source>
        <dbReference type="Proteomes" id="UP001181347"/>
    </source>
</evidence>
<sequence>MDFYYLYGNKVSICYTMYIVDNTTKNNHYSVIENLASSADEIILISPFCVSDFDNFLDRVVNSESIKSMTFMTTLKRSEIADKTQSLLSFKRMATKYGIQNSILINNSLHGKIYIFKSNGVPLNALVTSANATHNGFFRNHEWGCCFDDKDQIDNLEKTIIHTAEYELTDNMLNDVKHRVDSHKQQYPTAPQILPPVININDIIASSRFNLNITPNTRIFLKPIGHTEDPVFDGNYSEETKQYFAKRPKIVRNDDLLISYGVGSRKIISVFQVLSNTPSNSGDKNSRWPWSVEVKNLTPKFAKVWFDKNLYITNLAREYVDIYDLPITNNGGKTLGALQWGTDKIQLTQDFGTELLSLVMTIEKGL</sequence>
<accession>A0AAE4LJD2</accession>
<dbReference type="AlphaFoldDB" id="A0AAE4LJD2"/>
<reference evidence="2" key="1">
    <citation type="submission" date="2023-10" db="EMBL/GenBank/DDBJ databases">
        <title>Genome Sequence of the Bacteria from From Gut Wall in Crohn's Disease.</title>
        <authorList>
            <person name="Rodriguez-Palacios A."/>
        </authorList>
    </citation>
    <scope>NUCLEOTIDE SEQUENCE</scope>
    <source>
        <strain evidence="2">CavFT-hAR58</strain>
    </source>
</reference>
<proteinExistence type="predicted"/>
<keyword evidence="2" id="KW-0255">Endonuclease</keyword>
<dbReference type="Pfam" id="PF09565">
    <property type="entry name" value="RE_NgoFVII"/>
    <property type="match status" value="1"/>
</dbReference>
<protein>
    <submittedName>
        <fullName evidence="2">NgoFVII family restriction endonuclease</fullName>
        <ecNumber evidence="2">3.1.21.-</ecNumber>
    </submittedName>
</protein>
<name>A0AAE4LJD2_9BACT</name>
<keyword evidence="2" id="KW-0378">Hydrolase</keyword>
<dbReference type="Proteomes" id="UP001181347">
    <property type="component" value="Unassembled WGS sequence"/>
</dbReference>
<evidence type="ECO:0000313" key="2">
    <source>
        <dbReference type="EMBL" id="MDU0259027.1"/>
    </source>
</evidence>
<organism evidence="2 3">
    <name type="scientific">Alistipes finegoldii</name>
    <dbReference type="NCBI Taxonomy" id="214856"/>
    <lineage>
        <taxon>Bacteria</taxon>
        <taxon>Pseudomonadati</taxon>
        <taxon>Bacteroidota</taxon>
        <taxon>Bacteroidia</taxon>
        <taxon>Bacteroidales</taxon>
        <taxon>Rikenellaceae</taxon>
        <taxon>Alistipes</taxon>
    </lineage>
</organism>
<dbReference type="EC" id="3.1.21.-" evidence="2"/>
<dbReference type="EMBL" id="JAWDES010000004">
    <property type="protein sequence ID" value="MDU0259027.1"/>
    <property type="molecule type" value="Genomic_DNA"/>
</dbReference>
<feature type="domain" description="Restriction endonuclease type II NgoFVII N-terminal" evidence="1">
    <location>
        <begin position="32"/>
        <end position="159"/>
    </location>
</feature>
<keyword evidence="2" id="KW-0540">Nuclease</keyword>
<comment type="caution">
    <text evidence="2">The sequence shown here is derived from an EMBL/GenBank/DDBJ whole genome shotgun (WGS) entry which is preliminary data.</text>
</comment>
<gene>
    <name evidence="2" type="ORF">RVH17_02700</name>
</gene>
<dbReference type="InterPro" id="IPR019065">
    <property type="entry name" value="RE_NgoFVII_N"/>
</dbReference>
<dbReference type="GO" id="GO:0004519">
    <property type="term" value="F:endonuclease activity"/>
    <property type="evidence" value="ECO:0007669"/>
    <property type="project" value="UniProtKB-KW"/>
</dbReference>